<dbReference type="AlphaFoldDB" id="E9S775"/>
<evidence type="ECO:0000313" key="3">
    <source>
        <dbReference type="EMBL" id="EGC04868.1"/>
    </source>
</evidence>
<dbReference type="Proteomes" id="UP000004259">
    <property type="component" value="Unassembled WGS sequence"/>
</dbReference>
<dbReference type="Gene3D" id="3.30.70.270">
    <property type="match status" value="1"/>
</dbReference>
<gene>
    <name evidence="3" type="ORF">CUS_4280</name>
</gene>
<dbReference type="InterPro" id="IPR043128">
    <property type="entry name" value="Rev_trsase/Diguanyl_cyclase"/>
</dbReference>
<proteinExistence type="predicted"/>
<evidence type="ECO:0000256" key="1">
    <source>
        <dbReference type="SAM" id="Phobius"/>
    </source>
</evidence>
<name>E9S775_RUMAL</name>
<dbReference type="EMBL" id="ADKM02000002">
    <property type="protein sequence ID" value="EGC04868.1"/>
    <property type="molecule type" value="Genomic_DNA"/>
</dbReference>
<evidence type="ECO:0000259" key="2">
    <source>
        <dbReference type="PROSITE" id="PS50887"/>
    </source>
</evidence>
<sequence>MLGAIGFSLVISEYSDVVDNDIASRNYLQQNSIKLHELETDLCITINLGRNADSADNAEAIGSYVEKINYSMSDCRELMKKYEAIRKTGEVEKQYQLVKTAMNQYNEIVSNELLAQIDAGHFETANSIYFERFINKRNSLDDSLNQLLTVTNESIDKRYDKAEFNAKVLRVFFIGFGIIVLVLLNMLESRRKRIAKNLETAVDANEKTQQSLYKAMFTDNVTSSNNRISFVIEYGGEPVEIPAGEAMYFVMFDIKDFSGINFRYGTYVGDKILAMTVERIGDVFDDATIYRTGSDEFVAVIKTDDSQDTFTKVANLVERAYRSLTSDYDVNNSRVSVDYDISLVRKENPDIVDMNIHNQLKQAFTNGSSYTSGNCRYYKD</sequence>
<dbReference type="InterPro" id="IPR000160">
    <property type="entry name" value="GGDEF_dom"/>
</dbReference>
<dbReference type="InterPro" id="IPR029787">
    <property type="entry name" value="Nucleotide_cyclase"/>
</dbReference>
<comment type="caution">
    <text evidence="3">The sequence shown here is derived from an EMBL/GenBank/DDBJ whole genome shotgun (WGS) entry which is preliminary data.</text>
</comment>
<dbReference type="PROSITE" id="PS50887">
    <property type="entry name" value="GGDEF"/>
    <property type="match status" value="1"/>
</dbReference>
<feature type="transmembrane region" description="Helical" evidence="1">
    <location>
        <begin position="168"/>
        <end position="187"/>
    </location>
</feature>
<keyword evidence="1" id="KW-0472">Membrane</keyword>
<dbReference type="Pfam" id="PF00990">
    <property type="entry name" value="GGDEF"/>
    <property type="match status" value="1"/>
</dbReference>
<reference evidence="3 4" key="1">
    <citation type="submission" date="2011-02" db="EMBL/GenBank/DDBJ databases">
        <authorList>
            <person name="Nelson K.E."/>
            <person name="Sutton G."/>
            <person name="Torralba M."/>
            <person name="Durkin S."/>
            <person name="Harkins D."/>
            <person name="Montgomery R."/>
            <person name="Ziemer C."/>
            <person name="Klaassens E."/>
            <person name="Ocuiv P."/>
            <person name="Morrison M."/>
        </authorList>
    </citation>
    <scope>NUCLEOTIDE SEQUENCE [LARGE SCALE GENOMIC DNA]</scope>
    <source>
        <strain evidence="3 4">8</strain>
    </source>
</reference>
<keyword evidence="1" id="KW-1133">Transmembrane helix</keyword>
<dbReference type="Pfam" id="PF12729">
    <property type="entry name" value="4HB_MCP_1"/>
    <property type="match status" value="1"/>
</dbReference>
<dbReference type="SUPFAM" id="SSF55073">
    <property type="entry name" value="Nucleotide cyclase"/>
    <property type="match status" value="1"/>
</dbReference>
<protein>
    <submittedName>
        <fullName evidence="3">Diguanylate cyclase (GGDEF) domain protein</fullName>
    </submittedName>
</protein>
<keyword evidence="1" id="KW-0812">Transmembrane</keyword>
<dbReference type="eggNOG" id="COG2199">
    <property type="taxonomic scope" value="Bacteria"/>
</dbReference>
<organism evidence="3 4">
    <name type="scientific">Ruminococcus albus 8</name>
    <dbReference type="NCBI Taxonomy" id="246199"/>
    <lineage>
        <taxon>Bacteria</taxon>
        <taxon>Bacillati</taxon>
        <taxon>Bacillota</taxon>
        <taxon>Clostridia</taxon>
        <taxon>Eubacteriales</taxon>
        <taxon>Oscillospiraceae</taxon>
        <taxon>Ruminococcus</taxon>
    </lineage>
</organism>
<dbReference type="SMART" id="SM00267">
    <property type="entry name" value="GGDEF"/>
    <property type="match status" value="1"/>
</dbReference>
<dbReference type="InterPro" id="IPR024478">
    <property type="entry name" value="HlyB_4HB_MCP"/>
</dbReference>
<keyword evidence="4" id="KW-1185">Reference proteome</keyword>
<accession>E9S775</accession>
<evidence type="ECO:0000313" key="4">
    <source>
        <dbReference type="Proteomes" id="UP000004259"/>
    </source>
</evidence>
<feature type="domain" description="GGDEF" evidence="2">
    <location>
        <begin position="245"/>
        <end position="376"/>
    </location>
</feature>
<dbReference type="STRING" id="246199.CUS_4280"/>